<evidence type="ECO:0000256" key="1">
    <source>
        <dbReference type="SAM" id="Phobius"/>
    </source>
</evidence>
<feature type="transmembrane region" description="Helical" evidence="1">
    <location>
        <begin position="93"/>
        <end position="113"/>
    </location>
</feature>
<evidence type="ECO:0000313" key="2">
    <source>
        <dbReference type="EMBL" id="ETW98879.1"/>
    </source>
</evidence>
<dbReference type="AlphaFoldDB" id="W4LLV1"/>
<protein>
    <submittedName>
        <fullName evidence="2">Uncharacterized protein</fullName>
    </submittedName>
</protein>
<name>W4LLV1_ENTF1</name>
<evidence type="ECO:0000313" key="3">
    <source>
        <dbReference type="Proteomes" id="UP000019141"/>
    </source>
</evidence>
<comment type="caution">
    <text evidence="2">The sequence shown here is derived from an EMBL/GenBank/DDBJ whole genome shotgun (WGS) entry which is preliminary data.</text>
</comment>
<proteinExistence type="predicted"/>
<feature type="transmembrane region" description="Helical" evidence="1">
    <location>
        <begin position="35"/>
        <end position="54"/>
    </location>
</feature>
<sequence>MGLLAISNFSKPITQMLSPEGNSGFVFFGTRLHGLANAIVGPLFGLFLATYTYGVWTLKKWVVPIAVVYALYVIANVILFVRNLPPDQGGNVFGWVYVVFAVGISSGGAWYLWRHRNRLS</sequence>
<accession>W4LLV1</accession>
<dbReference type="Proteomes" id="UP000019141">
    <property type="component" value="Unassembled WGS sequence"/>
</dbReference>
<feature type="transmembrane region" description="Helical" evidence="1">
    <location>
        <begin position="61"/>
        <end position="81"/>
    </location>
</feature>
<dbReference type="EMBL" id="AZHW01000509">
    <property type="protein sequence ID" value="ETW98879.1"/>
    <property type="molecule type" value="Genomic_DNA"/>
</dbReference>
<dbReference type="HOGENOM" id="CLU_2045391_0_0_7"/>
<organism evidence="2 3">
    <name type="scientific">Entotheonella factor</name>
    <dbReference type="NCBI Taxonomy" id="1429438"/>
    <lineage>
        <taxon>Bacteria</taxon>
        <taxon>Pseudomonadati</taxon>
        <taxon>Nitrospinota/Tectimicrobiota group</taxon>
        <taxon>Candidatus Tectimicrobiota</taxon>
        <taxon>Candidatus Entotheonellia</taxon>
        <taxon>Candidatus Entotheonellales</taxon>
        <taxon>Candidatus Entotheonellaceae</taxon>
        <taxon>Candidatus Entotheonella</taxon>
    </lineage>
</organism>
<keyword evidence="1" id="KW-0472">Membrane</keyword>
<gene>
    <name evidence="2" type="ORF">ETSY1_17035</name>
</gene>
<keyword evidence="3" id="KW-1185">Reference proteome</keyword>
<keyword evidence="1" id="KW-0812">Transmembrane</keyword>
<reference evidence="2 3" key="1">
    <citation type="journal article" date="2014" name="Nature">
        <title>An environmental bacterial taxon with a large and distinct metabolic repertoire.</title>
        <authorList>
            <person name="Wilson M.C."/>
            <person name="Mori T."/>
            <person name="Ruckert C."/>
            <person name="Uria A.R."/>
            <person name="Helf M.J."/>
            <person name="Takada K."/>
            <person name="Gernert C."/>
            <person name="Steffens U.A."/>
            <person name="Heycke N."/>
            <person name="Schmitt S."/>
            <person name="Rinke C."/>
            <person name="Helfrich E.J."/>
            <person name="Brachmann A.O."/>
            <person name="Gurgui C."/>
            <person name="Wakimoto T."/>
            <person name="Kracht M."/>
            <person name="Crusemann M."/>
            <person name="Hentschel U."/>
            <person name="Abe I."/>
            <person name="Matsunaga S."/>
            <person name="Kalinowski J."/>
            <person name="Takeyama H."/>
            <person name="Piel J."/>
        </authorList>
    </citation>
    <scope>NUCLEOTIDE SEQUENCE [LARGE SCALE GENOMIC DNA]</scope>
    <source>
        <strain evidence="3">TSY1</strain>
    </source>
</reference>
<keyword evidence="1" id="KW-1133">Transmembrane helix</keyword>